<keyword evidence="1" id="KW-0812">Transmembrane</keyword>
<dbReference type="InterPro" id="IPR017516">
    <property type="entry name" value="AbrB_dup"/>
</dbReference>
<dbReference type="STRING" id="1752398.A8M32_27450"/>
<dbReference type="EMBL" id="LYBW01000066">
    <property type="protein sequence ID" value="ODR88282.1"/>
    <property type="molecule type" value="Genomic_DNA"/>
</dbReference>
<keyword evidence="1" id="KW-1133">Transmembrane helix</keyword>
<accession>A0A1E3V3S1</accession>
<feature type="transmembrane region" description="Helical" evidence="1">
    <location>
        <begin position="278"/>
        <end position="300"/>
    </location>
</feature>
<proteinExistence type="predicted"/>
<feature type="transmembrane region" description="Helical" evidence="1">
    <location>
        <begin position="72"/>
        <end position="89"/>
    </location>
</feature>
<keyword evidence="3" id="KW-1185">Reference proteome</keyword>
<dbReference type="PIRSF" id="PIRSF038991">
    <property type="entry name" value="Protein_AbrB"/>
    <property type="match status" value="1"/>
</dbReference>
<organism evidence="2 3">
    <name type="scientific">Sinorhizobium alkalisoli</name>
    <dbReference type="NCBI Taxonomy" id="1752398"/>
    <lineage>
        <taxon>Bacteria</taxon>
        <taxon>Pseudomonadati</taxon>
        <taxon>Pseudomonadota</taxon>
        <taxon>Alphaproteobacteria</taxon>
        <taxon>Hyphomicrobiales</taxon>
        <taxon>Rhizobiaceae</taxon>
        <taxon>Sinorhizobium/Ensifer group</taxon>
        <taxon>Sinorhizobium</taxon>
    </lineage>
</organism>
<dbReference type="Proteomes" id="UP000094342">
    <property type="component" value="Unassembled WGS sequence"/>
</dbReference>
<keyword evidence="1" id="KW-0472">Membrane</keyword>
<dbReference type="InterPro" id="IPR007820">
    <property type="entry name" value="AbrB_fam"/>
</dbReference>
<dbReference type="GO" id="GO:0004497">
    <property type="term" value="F:monooxygenase activity"/>
    <property type="evidence" value="ECO:0007669"/>
    <property type="project" value="UniProtKB-KW"/>
</dbReference>
<keyword evidence="2" id="KW-0560">Oxidoreductase</keyword>
<feature type="transmembrane region" description="Helical" evidence="1">
    <location>
        <begin position="249"/>
        <end position="266"/>
    </location>
</feature>
<protein>
    <submittedName>
        <fullName evidence="2">Ammonia monooxygenase</fullName>
    </submittedName>
</protein>
<feature type="transmembrane region" description="Helical" evidence="1">
    <location>
        <begin position="223"/>
        <end position="243"/>
    </location>
</feature>
<keyword evidence="2" id="KW-0503">Monooxygenase</keyword>
<dbReference type="RefSeq" id="WP_069461582.1">
    <property type="nucleotide sequence ID" value="NZ_CP034909.1"/>
</dbReference>
<comment type="caution">
    <text evidence="2">The sequence shown here is derived from an EMBL/GenBank/DDBJ whole genome shotgun (WGS) entry which is preliminary data.</text>
</comment>
<name>A0A1E3V3S1_9HYPH</name>
<dbReference type="Pfam" id="PF05145">
    <property type="entry name" value="AbrB"/>
    <property type="match status" value="1"/>
</dbReference>
<dbReference type="GO" id="GO:0016020">
    <property type="term" value="C:membrane"/>
    <property type="evidence" value="ECO:0007669"/>
    <property type="project" value="InterPro"/>
</dbReference>
<sequence>MKPEQPATPIPPKNAGMGRLPPAVQWFVLAALSMVFAVVLEAIGIPAGLLMGPMAAGAIVGMNGGTIRLPRQFFFCVQFILAMMIAASMRPDLFATFSGNWPLFLTVILSVIGVSTLSGWTITRMRILPGTTAIWGSSAGAASTMLLMADAYGADVRLVAFMQYLRVVFVASAAAVVAHLWVSDAEAGHATALFAPIAALPFLATLAVGVVGGLLGRVLRVPAGAFLVPFAIGSALNVTGALTIALPQWLLALSFALLGWNIGLGFTRTIVAHARRAFLPTVVSILVLMGFSALLALLLIRAVGIDPLTAYLATSPGGLDSIAVIAASSNVDLPFVMALQTARLLIITLIGPVLARFVADRA</sequence>
<gene>
    <name evidence="2" type="ORF">A8M32_27450</name>
</gene>
<feature type="transmembrane region" description="Helical" evidence="1">
    <location>
        <begin position="26"/>
        <end position="52"/>
    </location>
</feature>
<reference evidence="3" key="1">
    <citation type="submission" date="2016-05" db="EMBL/GenBank/DDBJ databases">
        <authorList>
            <person name="Li Y."/>
        </authorList>
    </citation>
    <scope>NUCLEOTIDE SEQUENCE [LARGE SCALE GENOMIC DNA]</scope>
    <source>
        <strain evidence="3">YIC4027</strain>
    </source>
</reference>
<dbReference type="AlphaFoldDB" id="A0A1E3V3S1"/>
<dbReference type="OrthoDB" id="9809910at2"/>
<feature type="transmembrane region" description="Helical" evidence="1">
    <location>
        <begin position="341"/>
        <end position="359"/>
    </location>
</feature>
<dbReference type="GO" id="GO:0010468">
    <property type="term" value="P:regulation of gene expression"/>
    <property type="evidence" value="ECO:0007669"/>
    <property type="project" value="InterPro"/>
</dbReference>
<dbReference type="PANTHER" id="PTHR38457:SF1">
    <property type="entry name" value="REGULATOR ABRB-RELATED"/>
    <property type="match status" value="1"/>
</dbReference>
<feature type="transmembrane region" description="Helical" evidence="1">
    <location>
        <begin position="194"/>
        <end position="216"/>
    </location>
</feature>
<feature type="transmembrane region" description="Helical" evidence="1">
    <location>
        <begin position="164"/>
        <end position="182"/>
    </location>
</feature>
<evidence type="ECO:0000256" key="1">
    <source>
        <dbReference type="SAM" id="Phobius"/>
    </source>
</evidence>
<dbReference type="NCBIfam" id="TIGR03082">
    <property type="entry name" value="Gneg_AbrB_dup"/>
    <property type="match status" value="2"/>
</dbReference>
<feature type="transmembrane region" description="Helical" evidence="1">
    <location>
        <begin position="101"/>
        <end position="122"/>
    </location>
</feature>
<evidence type="ECO:0000313" key="3">
    <source>
        <dbReference type="Proteomes" id="UP000094342"/>
    </source>
</evidence>
<evidence type="ECO:0000313" key="2">
    <source>
        <dbReference type="EMBL" id="ODR88282.1"/>
    </source>
</evidence>
<dbReference type="PANTHER" id="PTHR38457">
    <property type="entry name" value="REGULATOR ABRB-RELATED"/>
    <property type="match status" value="1"/>
</dbReference>